<feature type="non-terminal residue" evidence="1">
    <location>
        <position position="1"/>
    </location>
</feature>
<proteinExistence type="predicted"/>
<dbReference type="AlphaFoldDB" id="X1USI3"/>
<accession>X1USI3</accession>
<evidence type="ECO:0000313" key="1">
    <source>
        <dbReference type="EMBL" id="GAJ06557.1"/>
    </source>
</evidence>
<sequence length="216" mass="22570">FVDPIKALQTGNLTTAQAQQMFNGVLPIGDYKGVASILDLDLLVKQPLVNAEQKHILGILDGREEDYDLRTLTIPIAAPVGTALVGFLTVPAGEVWYINAVQMFVPFDATAGVTVNWHCSLWPDRAAVPSDAGQPFRTAAQALANTNCPAGGPSLTHLDEFGPIATAWLITNKVPLLRLPAGAAITFAVLTDTAGATAAIACTLGLYGAIGKPLVA</sequence>
<dbReference type="EMBL" id="BARW01026539">
    <property type="protein sequence ID" value="GAJ06557.1"/>
    <property type="molecule type" value="Genomic_DNA"/>
</dbReference>
<organism evidence="1">
    <name type="scientific">marine sediment metagenome</name>
    <dbReference type="NCBI Taxonomy" id="412755"/>
    <lineage>
        <taxon>unclassified sequences</taxon>
        <taxon>metagenomes</taxon>
        <taxon>ecological metagenomes</taxon>
    </lineage>
</organism>
<comment type="caution">
    <text evidence="1">The sequence shown here is derived from an EMBL/GenBank/DDBJ whole genome shotgun (WGS) entry which is preliminary data.</text>
</comment>
<protein>
    <submittedName>
        <fullName evidence="1">Uncharacterized protein</fullName>
    </submittedName>
</protein>
<gene>
    <name evidence="1" type="ORF">S12H4_43261</name>
</gene>
<name>X1USI3_9ZZZZ</name>
<reference evidence="1" key="1">
    <citation type="journal article" date="2014" name="Front. Microbiol.">
        <title>High frequency of phylogenetically diverse reductive dehalogenase-homologous genes in deep subseafloor sedimentary metagenomes.</title>
        <authorList>
            <person name="Kawai M."/>
            <person name="Futagami T."/>
            <person name="Toyoda A."/>
            <person name="Takaki Y."/>
            <person name="Nishi S."/>
            <person name="Hori S."/>
            <person name="Arai W."/>
            <person name="Tsubouchi T."/>
            <person name="Morono Y."/>
            <person name="Uchiyama I."/>
            <person name="Ito T."/>
            <person name="Fujiyama A."/>
            <person name="Inagaki F."/>
            <person name="Takami H."/>
        </authorList>
    </citation>
    <scope>NUCLEOTIDE SEQUENCE</scope>
    <source>
        <strain evidence="1">Expedition CK06-06</strain>
    </source>
</reference>